<feature type="non-terminal residue" evidence="1">
    <location>
        <position position="1"/>
    </location>
</feature>
<dbReference type="EMBL" id="CALNXK010000089">
    <property type="protein sequence ID" value="CAH3150518.1"/>
    <property type="molecule type" value="Genomic_DNA"/>
</dbReference>
<name>A0ABN8PTI8_9CNID</name>
<evidence type="ECO:0000313" key="2">
    <source>
        <dbReference type="Proteomes" id="UP001159405"/>
    </source>
</evidence>
<protein>
    <recommendedName>
        <fullName evidence="3">Maturase K</fullName>
    </recommendedName>
</protein>
<evidence type="ECO:0000313" key="1">
    <source>
        <dbReference type="EMBL" id="CAH3150518.1"/>
    </source>
</evidence>
<sequence>PGNDAFPASKHILHVLRTLRKEHYSQAEIDQLFISAVLPNFSYALSVYRGIGVRSYERYHERRFISFPVFIKNLLNKQDGNILKKLKSTDCHPLKDIIPVQKTYVHNLRKKGCARLKINTARFMNTFVNR</sequence>
<keyword evidence="2" id="KW-1185">Reference proteome</keyword>
<accession>A0ABN8PTI8</accession>
<evidence type="ECO:0008006" key="3">
    <source>
        <dbReference type="Google" id="ProtNLM"/>
    </source>
</evidence>
<organism evidence="1 2">
    <name type="scientific">Porites lobata</name>
    <dbReference type="NCBI Taxonomy" id="104759"/>
    <lineage>
        <taxon>Eukaryota</taxon>
        <taxon>Metazoa</taxon>
        <taxon>Cnidaria</taxon>
        <taxon>Anthozoa</taxon>
        <taxon>Hexacorallia</taxon>
        <taxon>Scleractinia</taxon>
        <taxon>Fungiina</taxon>
        <taxon>Poritidae</taxon>
        <taxon>Porites</taxon>
    </lineage>
</organism>
<dbReference type="Proteomes" id="UP001159405">
    <property type="component" value="Unassembled WGS sequence"/>
</dbReference>
<proteinExistence type="predicted"/>
<comment type="caution">
    <text evidence="1">The sequence shown here is derived from an EMBL/GenBank/DDBJ whole genome shotgun (WGS) entry which is preliminary data.</text>
</comment>
<reference evidence="1 2" key="1">
    <citation type="submission" date="2022-05" db="EMBL/GenBank/DDBJ databases">
        <authorList>
            <consortium name="Genoscope - CEA"/>
            <person name="William W."/>
        </authorList>
    </citation>
    <scope>NUCLEOTIDE SEQUENCE [LARGE SCALE GENOMIC DNA]</scope>
</reference>
<gene>
    <name evidence="1" type="ORF">PLOB_00047641</name>
</gene>